<name>A0A8X6SRF3_TRICX</name>
<comment type="caution">
    <text evidence="1">The sequence shown here is derived from an EMBL/GenBank/DDBJ whole genome shotgun (WGS) entry which is preliminary data.</text>
</comment>
<sequence length="216" mass="25088">MDWPAYSPDLNQIEHVLDTLGRRIAARLRHPENTQQLKQMLIEEWALLPQEMLQQLVLSSNTRIRADQLAKEATCQDMNLLMFVPLSHCKHSALERTVSSWNTEFLASPEALWTKRFFPTIYQRLKSTRGLLATDQVILNHGQVTWTTPEMAPPLLTTTPMEGRFSSLQIYRASLPYTAGLLWYWARTRDKASHDPIPIPLGYRDHEREEKFVFAE</sequence>
<proteinExistence type="predicted"/>
<gene>
    <name evidence="1" type="primary">X975_07168</name>
    <name evidence="1" type="ORF">TNCV_2398271</name>
</gene>
<reference evidence="1" key="1">
    <citation type="submission" date="2020-08" db="EMBL/GenBank/DDBJ databases">
        <title>Multicomponent nature underlies the extraordinary mechanical properties of spider dragline silk.</title>
        <authorList>
            <person name="Kono N."/>
            <person name="Nakamura H."/>
            <person name="Mori M."/>
            <person name="Yoshida Y."/>
            <person name="Ohtoshi R."/>
            <person name="Malay A.D."/>
            <person name="Moran D.A.P."/>
            <person name="Tomita M."/>
            <person name="Numata K."/>
            <person name="Arakawa K."/>
        </authorList>
    </citation>
    <scope>NUCLEOTIDE SEQUENCE</scope>
</reference>
<dbReference type="AlphaFoldDB" id="A0A8X6SRF3"/>
<evidence type="ECO:0000313" key="1">
    <source>
        <dbReference type="EMBL" id="GFY18602.1"/>
    </source>
</evidence>
<dbReference type="EMBL" id="BMAU01021349">
    <property type="protein sequence ID" value="GFY18602.1"/>
    <property type="molecule type" value="Genomic_DNA"/>
</dbReference>
<accession>A0A8X6SRF3</accession>
<protein>
    <submittedName>
        <fullName evidence="1">Transposable element Tcb2 transposase</fullName>
    </submittedName>
</protein>
<keyword evidence="2" id="KW-1185">Reference proteome</keyword>
<dbReference type="GO" id="GO:0003676">
    <property type="term" value="F:nucleic acid binding"/>
    <property type="evidence" value="ECO:0007669"/>
    <property type="project" value="InterPro"/>
</dbReference>
<organism evidence="1 2">
    <name type="scientific">Trichonephila clavipes</name>
    <name type="common">Golden silk orbweaver</name>
    <name type="synonym">Nephila clavipes</name>
    <dbReference type="NCBI Taxonomy" id="2585209"/>
    <lineage>
        <taxon>Eukaryota</taxon>
        <taxon>Metazoa</taxon>
        <taxon>Ecdysozoa</taxon>
        <taxon>Arthropoda</taxon>
        <taxon>Chelicerata</taxon>
        <taxon>Arachnida</taxon>
        <taxon>Araneae</taxon>
        <taxon>Araneomorphae</taxon>
        <taxon>Entelegynae</taxon>
        <taxon>Araneoidea</taxon>
        <taxon>Nephilidae</taxon>
        <taxon>Trichonephila</taxon>
    </lineage>
</organism>
<dbReference type="Gene3D" id="3.30.420.10">
    <property type="entry name" value="Ribonuclease H-like superfamily/Ribonuclease H"/>
    <property type="match status" value="1"/>
</dbReference>
<dbReference type="InterPro" id="IPR036397">
    <property type="entry name" value="RNaseH_sf"/>
</dbReference>
<evidence type="ECO:0000313" key="2">
    <source>
        <dbReference type="Proteomes" id="UP000887159"/>
    </source>
</evidence>
<dbReference type="Proteomes" id="UP000887159">
    <property type="component" value="Unassembled WGS sequence"/>
</dbReference>